<protein>
    <submittedName>
        <fullName evidence="1">Uncharacterized protein</fullName>
    </submittedName>
</protein>
<dbReference type="Proteomes" id="UP000009183">
    <property type="component" value="Chromosome 18"/>
</dbReference>
<evidence type="ECO:0000313" key="2">
    <source>
        <dbReference type="Proteomes" id="UP000009183"/>
    </source>
</evidence>
<reference evidence="2" key="1">
    <citation type="journal article" date="2007" name="Nature">
        <title>The grapevine genome sequence suggests ancestral hexaploidization in major angiosperm phyla.</title>
        <authorList>
            <consortium name="The French-Italian Public Consortium for Grapevine Genome Characterization."/>
            <person name="Jaillon O."/>
            <person name="Aury J.-M."/>
            <person name="Noel B."/>
            <person name="Policriti A."/>
            <person name="Clepet C."/>
            <person name="Casagrande A."/>
            <person name="Choisne N."/>
            <person name="Aubourg S."/>
            <person name="Vitulo N."/>
            <person name="Jubin C."/>
            <person name="Vezzi A."/>
            <person name="Legeai F."/>
            <person name="Hugueney P."/>
            <person name="Dasilva C."/>
            <person name="Horner D."/>
            <person name="Mica E."/>
            <person name="Jublot D."/>
            <person name="Poulain J."/>
            <person name="Bruyere C."/>
            <person name="Billault A."/>
            <person name="Segurens B."/>
            <person name="Gouyvenoux M."/>
            <person name="Ugarte E."/>
            <person name="Cattonaro F."/>
            <person name="Anthouard V."/>
            <person name="Vico V."/>
            <person name="Del Fabbro C."/>
            <person name="Alaux M."/>
            <person name="Di Gaspero G."/>
            <person name="Dumas V."/>
            <person name="Felice N."/>
            <person name="Paillard S."/>
            <person name="Juman I."/>
            <person name="Moroldo M."/>
            <person name="Scalabrin S."/>
            <person name="Canaguier A."/>
            <person name="Le Clainche I."/>
            <person name="Malacrida G."/>
            <person name="Durand E."/>
            <person name="Pesole G."/>
            <person name="Laucou V."/>
            <person name="Chatelet P."/>
            <person name="Merdinoglu D."/>
            <person name="Delledonne M."/>
            <person name="Pezzotti M."/>
            <person name="Lecharny A."/>
            <person name="Scarpelli C."/>
            <person name="Artiguenave F."/>
            <person name="Pe M.E."/>
            <person name="Valle G."/>
            <person name="Morgante M."/>
            <person name="Caboche M."/>
            <person name="Adam-Blondon A.-F."/>
            <person name="Weissenbach J."/>
            <person name="Quetier F."/>
            <person name="Wincker P."/>
        </authorList>
    </citation>
    <scope>NUCLEOTIDE SEQUENCE [LARGE SCALE GENOMIC DNA]</scope>
    <source>
        <strain evidence="2">cv. Pinot noir / PN40024</strain>
    </source>
</reference>
<keyword evidence="2" id="KW-1185">Reference proteome</keyword>
<dbReference type="InParanoid" id="F6GVW3"/>
<dbReference type="EMBL" id="FN594956">
    <property type="protein sequence ID" value="CCB44098.1"/>
    <property type="molecule type" value="Genomic_DNA"/>
</dbReference>
<dbReference type="PaxDb" id="29760-VIT_18s0089g01290.t01"/>
<sequence length="70" mass="8117">MMVIPAFLYQKTEDWSFTFYEGLNRHPDSISKDKTVSELVVEMVGYRLPHLTSGLLSRSQNLTVYLDFNS</sequence>
<name>F6GVW3_VITVI</name>
<accession>F6GVW3</accession>
<proteinExistence type="predicted"/>
<dbReference type="AlphaFoldDB" id="F6GVW3"/>
<dbReference type="HOGENOM" id="CLU_2763038_0_0_1"/>
<organism evidence="1 2">
    <name type="scientific">Vitis vinifera</name>
    <name type="common">Grape</name>
    <dbReference type="NCBI Taxonomy" id="29760"/>
    <lineage>
        <taxon>Eukaryota</taxon>
        <taxon>Viridiplantae</taxon>
        <taxon>Streptophyta</taxon>
        <taxon>Embryophyta</taxon>
        <taxon>Tracheophyta</taxon>
        <taxon>Spermatophyta</taxon>
        <taxon>Magnoliopsida</taxon>
        <taxon>eudicotyledons</taxon>
        <taxon>Gunneridae</taxon>
        <taxon>Pentapetalae</taxon>
        <taxon>rosids</taxon>
        <taxon>Vitales</taxon>
        <taxon>Vitaceae</taxon>
        <taxon>Viteae</taxon>
        <taxon>Vitis</taxon>
    </lineage>
</organism>
<gene>
    <name evidence="1" type="ordered locus">VIT_18s0089g01290</name>
</gene>
<evidence type="ECO:0000313" key="1">
    <source>
        <dbReference type="EMBL" id="CCB44098.1"/>
    </source>
</evidence>